<organism evidence="1 2">
    <name type="scientific">Sphagnum jensenii</name>
    <dbReference type="NCBI Taxonomy" id="128206"/>
    <lineage>
        <taxon>Eukaryota</taxon>
        <taxon>Viridiplantae</taxon>
        <taxon>Streptophyta</taxon>
        <taxon>Embryophyta</taxon>
        <taxon>Bryophyta</taxon>
        <taxon>Sphagnophytina</taxon>
        <taxon>Sphagnopsida</taxon>
        <taxon>Sphagnales</taxon>
        <taxon>Sphagnaceae</taxon>
        <taxon>Sphagnum</taxon>
    </lineage>
</organism>
<protein>
    <recommendedName>
        <fullName evidence="3">Secreted protein</fullName>
    </recommendedName>
</protein>
<keyword evidence="2" id="KW-1185">Reference proteome</keyword>
<sequence length="78" mass="8695">MMRLWPFVFNGDRGNFARIAVVGAAAASQATNRKDLGRGNGRDLAAKSLRLGYWGYRDHRWVRCPGHSTAPTLVNFAF</sequence>
<name>A0ABP0X7N2_9BRYO</name>
<evidence type="ECO:0000313" key="1">
    <source>
        <dbReference type="EMBL" id="CAK9273868.1"/>
    </source>
</evidence>
<gene>
    <name evidence="1" type="ORF">CSSPJE1EN1_LOCUS19346</name>
</gene>
<evidence type="ECO:0008006" key="3">
    <source>
        <dbReference type="Google" id="ProtNLM"/>
    </source>
</evidence>
<accession>A0ABP0X7N2</accession>
<proteinExistence type="predicted"/>
<reference evidence="1" key="1">
    <citation type="submission" date="2024-02" db="EMBL/GenBank/DDBJ databases">
        <authorList>
            <consortium name="ELIXIR-Norway"/>
            <consortium name="Elixir Norway"/>
        </authorList>
    </citation>
    <scope>NUCLEOTIDE SEQUENCE</scope>
</reference>
<dbReference type="Proteomes" id="UP001497444">
    <property type="component" value="Chromosome 5"/>
</dbReference>
<evidence type="ECO:0000313" key="2">
    <source>
        <dbReference type="Proteomes" id="UP001497444"/>
    </source>
</evidence>
<dbReference type="EMBL" id="OZ020100">
    <property type="protein sequence ID" value="CAK9273868.1"/>
    <property type="molecule type" value="Genomic_DNA"/>
</dbReference>